<evidence type="ECO:0000256" key="1">
    <source>
        <dbReference type="ARBA" id="ARBA00004167"/>
    </source>
</evidence>
<reference evidence="7 8" key="1">
    <citation type="submission" date="2019-08" db="EMBL/GenBank/DDBJ databases">
        <authorList>
            <person name="Alioto T."/>
            <person name="Alioto T."/>
            <person name="Gomez Garrido J."/>
        </authorList>
    </citation>
    <scope>NUCLEOTIDE SEQUENCE [LARGE SCALE GENOMIC DNA]</scope>
</reference>
<dbReference type="EMBL" id="CABPRJ010002438">
    <property type="protein sequence ID" value="VVC46136.1"/>
    <property type="molecule type" value="Genomic_DNA"/>
</dbReference>
<dbReference type="InterPro" id="IPR055409">
    <property type="entry name" value="Beta-prop_FAM234A_B"/>
</dbReference>
<feature type="domain" description="FAM234A/B beta-propeller" evidence="6">
    <location>
        <begin position="130"/>
        <end position="282"/>
    </location>
</feature>
<dbReference type="Pfam" id="PF23727">
    <property type="entry name" value="Beta-prop_FAM234A_B"/>
    <property type="match status" value="1"/>
</dbReference>
<dbReference type="GO" id="GO:0016020">
    <property type="term" value="C:membrane"/>
    <property type="evidence" value="ECO:0007669"/>
    <property type="project" value="UniProtKB-SubCell"/>
</dbReference>
<evidence type="ECO:0000259" key="6">
    <source>
        <dbReference type="Pfam" id="PF23727"/>
    </source>
</evidence>
<evidence type="ECO:0000256" key="4">
    <source>
        <dbReference type="ARBA" id="ARBA00023136"/>
    </source>
</evidence>
<dbReference type="InterPro" id="IPR045232">
    <property type="entry name" value="FAM234"/>
</dbReference>
<gene>
    <name evidence="7" type="ORF">CINCED_3A012267</name>
</gene>
<sequence>MTLYQPIKESIQLVTTPTNHPKSVLMSSKNTNWDDFLLNIHCMSQLRFIMFLVSIFVCFAVVFTTLFVIPCEWSNCISPRKVKLIWSDSIFNDIELKGKPSIIELNQKLLHLVFIVRGSILNSPNVPPRTERFPSIGGGLLQIDTMTGKEMWRKRLDPLPDKIDCTLLNNQFKENSEVYCIVGSSNGNLLGVVSSSKNKGELIWKQTKGRTDSSNTKLYKKNDIVYMEFPVIIPDCNSDGINEMALVQHINNVPTLVIVSGKSGKEMISSINNNNCTKMTDLILNYDMSLVYYCHKNSGADPLRLETVQIKTILNCSGDWIPNSVHQTKREHDQSEENQYSITVGHYRLNVINSHYDCPTKCKVVLNVTNSSGETVWSKNIDRSYVMKPVTFELRNNISGFVIKIWYWDNKTNIGNNIKLSKMEKMSNIHEQVLVIMYNSSRTEDFHVKNISSNAMFQVCESEFNCQPKLEYQKYSLNVMDINNDGYRDLVSVFVTFKFINSLGQHFVNDTASLQLMSKVNVYELEEHLIQDFENEIFV</sequence>
<dbReference type="PANTHER" id="PTHR21419">
    <property type="match status" value="1"/>
</dbReference>
<dbReference type="AlphaFoldDB" id="A0A5E4NRL0"/>
<keyword evidence="2 5" id="KW-0812">Transmembrane</keyword>
<proteinExistence type="predicted"/>
<dbReference type="PANTHER" id="PTHR21419:SF30">
    <property type="entry name" value="IG-LIKE DOMAIN-CONTAINING PROTEIN"/>
    <property type="match status" value="1"/>
</dbReference>
<evidence type="ECO:0000256" key="2">
    <source>
        <dbReference type="ARBA" id="ARBA00022692"/>
    </source>
</evidence>
<dbReference type="Proteomes" id="UP000325440">
    <property type="component" value="Unassembled WGS sequence"/>
</dbReference>
<keyword evidence="8" id="KW-1185">Reference proteome</keyword>
<evidence type="ECO:0000256" key="5">
    <source>
        <dbReference type="SAM" id="Phobius"/>
    </source>
</evidence>
<dbReference type="OrthoDB" id="6364780at2759"/>
<evidence type="ECO:0000313" key="8">
    <source>
        <dbReference type="Proteomes" id="UP000325440"/>
    </source>
</evidence>
<comment type="subcellular location">
    <subcellularLocation>
        <location evidence="1">Membrane</location>
        <topology evidence="1">Single-pass membrane protein</topology>
    </subcellularLocation>
</comment>
<name>A0A5E4NRL0_9HEMI</name>
<keyword evidence="4 5" id="KW-0472">Membrane</keyword>
<protein>
    <recommendedName>
        <fullName evidence="6">FAM234A/B beta-propeller domain-containing protein</fullName>
    </recommendedName>
</protein>
<accession>A0A5E4NRL0</accession>
<feature type="transmembrane region" description="Helical" evidence="5">
    <location>
        <begin position="48"/>
        <end position="69"/>
    </location>
</feature>
<keyword evidence="3 5" id="KW-1133">Transmembrane helix</keyword>
<evidence type="ECO:0000313" key="7">
    <source>
        <dbReference type="EMBL" id="VVC46136.1"/>
    </source>
</evidence>
<organism evidence="7 8">
    <name type="scientific">Cinara cedri</name>
    <dbReference type="NCBI Taxonomy" id="506608"/>
    <lineage>
        <taxon>Eukaryota</taxon>
        <taxon>Metazoa</taxon>
        <taxon>Ecdysozoa</taxon>
        <taxon>Arthropoda</taxon>
        <taxon>Hexapoda</taxon>
        <taxon>Insecta</taxon>
        <taxon>Pterygota</taxon>
        <taxon>Neoptera</taxon>
        <taxon>Paraneoptera</taxon>
        <taxon>Hemiptera</taxon>
        <taxon>Sternorrhyncha</taxon>
        <taxon>Aphidomorpha</taxon>
        <taxon>Aphidoidea</taxon>
        <taxon>Aphididae</taxon>
        <taxon>Lachninae</taxon>
        <taxon>Cinara</taxon>
    </lineage>
</organism>
<evidence type="ECO:0000256" key="3">
    <source>
        <dbReference type="ARBA" id="ARBA00022989"/>
    </source>
</evidence>